<accession>A0ABN1RK83</accession>
<dbReference type="EMBL" id="BAAAID010000112">
    <property type="protein sequence ID" value="GAA0958828.1"/>
    <property type="molecule type" value="Genomic_DNA"/>
</dbReference>
<keyword evidence="6" id="KW-1185">Reference proteome</keyword>
<feature type="domain" description="Peptidase C14 caspase" evidence="2">
    <location>
        <begin position="11"/>
        <end position="257"/>
    </location>
</feature>
<evidence type="ECO:0000313" key="5">
    <source>
        <dbReference type="EMBL" id="GAA0958828.1"/>
    </source>
</evidence>
<dbReference type="InterPro" id="IPR045450">
    <property type="entry name" value="VMAP_C"/>
</dbReference>
<feature type="compositionally biased region" description="Basic and acidic residues" evidence="1">
    <location>
        <begin position="469"/>
        <end position="482"/>
    </location>
</feature>
<evidence type="ECO:0000259" key="4">
    <source>
        <dbReference type="Pfam" id="PF20028"/>
    </source>
</evidence>
<dbReference type="Pfam" id="PF19916">
    <property type="entry name" value="VMAP-M0"/>
    <property type="match status" value="1"/>
</dbReference>
<reference evidence="5 6" key="1">
    <citation type="journal article" date="2019" name="Int. J. Syst. Evol. Microbiol.">
        <title>The Global Catalogue of Microorganisms (GCM) 10K type strain sequencing project: providing services to taxonomists for standard genome sequencing and annotation.</title>
        <authorList>
            <consortium name="The Broad Institute Genomics Platform"/>
            <consortium name="The Broad Institute Genome Sequencing Center for Infectious Disease"/>
            <person name="Wu L."/>
            <person name="Ma J."/>
        </authorList>
    </citation>
    <scope>NUCLEOTIDE SEQUENCE [LARGE SCALE GENOMIC DNA]</scope>
    <source>
        <strain evidence="5 6">JCM 11444</strain>
    </source>
</reference>
<sequence>MTAVEHDWRRTHAVIVAVEQYSGGDGWTLDGPVNDALAMRTWLTGLGVPPENIRLLASPTEGNKAAVEAADRDYRPADGPTIRQVFMEELRSLDADRLWIYWAGHGVQAPGGSWSLLYPETRDRDMRGLDALNLMTLLRTEHLPKWGVDRVTVVIDACWQALPLRTHLMIAEPEKLTKRPVINNAREIYWMRACQPGAVSKNQQGAGLFTSVLLRQLEAASAGGVAPDLDRVWQGVQDEFERLGREEGLRQFPTVHISRGDRNGEDIPLGPPPSPLDEQQRRERAKLIHAIGALLGERPGRAAEVVVGLCEQFATDPPATTPPSAEELVDWALENPHGIVTLFAELSAQAPVRTEIRKACHVLQNQWLTRAEHAELVGLLERLGRRGRHDFAEVAREKYPTMALPSLDPAALVDDLEAVLLPPPKQLPQLLRVVEHFAALCGGAVAGELQAWSLECAKRIDLEGQLHERRGEAQEHAERVQADPDTVTDQGAPPGGGWGSIQIRLHAPSGDGQRRAYEVWSRRGDNVNSLAKADTPASLEEIQRGLDRLLGGHARTHDTLVEFFVTPTDLELAVHRWQLDAEGRLERSLGTEYPVVVRCAELREHQRHLWERRWERVGTAGTEDLHWLSAHYETFKQVNGDLQGQEDAPGVVLTSPVRARSEVFNACLFGGVPVLIWHGEAEGAAAQAELETLLRTERLRSLPQHLRKLRSASEADASHHGRHMALLWDDPHRPLPDQLDLSAP</sequence>
<dbReference type="Pfam" id="PF20028">
    <property type="entry name" value="VMAP-C"/>
    <property type="match status" value="1"/>
</dbReference>
<proteinExistence type="predicted"/>
<feature type="region of interest" description="Disordered" evidence="1">
    <location>
        <begin position="256"/>
        <end position="278"/>
    </location>
</feature>
<evidence type="ECO:0000259" key="3">
    <source>
        <dbReference type="Pfam" id="PF19916"/>
    </source>
</evidence>
<evidence type="ECO:0000259" key="2">
    <source>
        <dbReference type="Pfam" id="PF00656"/>
    </source>
</evidence>
<dbReference type="InterPro" id="IPR045555">
    <property type="entry name" value="VMAP-M0"/>
</dbReference>
<dbReference type="InterPro" id="IPR011600">
    <property type="entry name" value="Pept_C14_caspase"/>
</dbReference>
<protein>
    <recommendedName>
        <fullName evidence="7">Caspase family protein</fullName>
    </recommendedName>
</protein>
<evidence type="ECO:0000256" key="1">
    <source>
        <dbReference type="SAM" id="MobiDB-lite"/>
    </source>
</evidence>
<feature type="region of interest" description="Disordered" evidence="1">
    <location>
        <begin position="469"/>
        <end position="501"/>
    </location>
</feature>
<dbReference type="Pfam" id="PF00656">
    <property type="entry name" value="Peptidase_C14"/>
    <property type="match status" value="1"/>
</dbReference>
<organism evidence="5 6">
    <name type="scientific">Streptomyces rhizosphaericus</name>
    <dbReference type="NCBI Taxonomy" id="114699"/>
    <lineage>
        <taxon>Bacteria</taxon>
        <taxon>Bacillati</taxon>
        <taxon>Actinomycetota</taxon>
        <taxon>Actinomycetes</taxon>
        <taxon>Kitasatosporales</taxon>
        <taxon>Streptomycetaceae</taxon>
        <taxon>Streptomyces</taxon>
        <taxon>Streptomyces violaceusniger group</taxon>
    </lineage>
</organism>
<evidence type="ECO:0000313" key="6">
    <source>
        <dbReference type="Proteomes" id="UP001500418"/>
    </source>
</evidence>
<feature type="domain" description="vWA-MoxR associated protein C-terminal" evidence="4">
    <location>
        <begin position="516"/>
        <end position="731"/>
    </location>
</feature>
<evidence type="ECO:0008006" key="7">
    <source>
        <dbReference type="Google" id="ProtNLM"/>
    </source>
</evidence>
<dbReference type="Gene3D" id="3.40.50.1460">
    <property type="match status" value="1"/>
</dbReference>
<comment type="caution">
    <text evidence="5">The sequence shown here is derived from an EMBL/GenBank/DDBJ whole genome shotgun (WGS) entry which is preliminary data.</text>
</comment>
<dbReference type="Proteomes" id="UP001500418">
    <property type="component" value="Unassembled WGS sequence"/>
</dbReference>
<gene>
    <name evidence="5" type="ORF">GCM10009575_090840</name>
</gene>
<feature type="domain" description="vWA-MoxR associated protein middle region 0" evidence="3">
    <location>
        <begin position="369"/>
        <end position="470"/>
    </location>
</feature>
<name>A0ABN1RK83_9ACTN</name>